<dbReference type="PANTHER" id="PTHR33327:SF3">
    <property type="entry name" value="RNA-DIRECTED DNA POLYMERASE"/>
    <property type="match status" value="1"/>
</dbReference>
<dbReference type="KEGG" id="aqu:100642053"/>
<feature type="domain" description="DUF7041" evidence="2">
    <location>
        <begin position="17"/>
        <end position="99"/>
    </location>
</feature>
<keyword evidence="4" id="KW-1185">Reference proteome</keyword>
<evidence type="ECO:0000313" key="4">
    <source>
        <dbReference type="Proteomes" id="UP000007879"/>
    </source>
</evidence>
<organism evidence="3 4">
    <name type="scientific">Amphimedon queenslandica</name>
    <name type="common">Sponge</name>
    <dbReference type="NCBI Taxonomy" id="400682"/>
    <lineage>
        <taxon>Eukaryota</taxon>
        <taxon>Metazoa</taxon>
        <taxon>Porifera</taxon>
        <taxon>Demospongiae</taxon>
        <taxon>Heteroscleromorpha</taxon>
        <taxon>Haplosclerida</taxon>
        <taxon>Niphatidae</taxon>
        <taxon>Amphimedon</taxon>
    </lineage>
</organism>
<sequence>MATSPSPDALASVSLKLPPYWPSDPLIWFAQVEAQFQTRKITSQKARYDYVVASLLPEVAVEVRDLVLKAPDSDQYDKLKEALIEKTAASKQRRLQQLFTGEQLRHRKPSQLLRWMEQQLRQTAEDAPAFLKKLFLQRLPSGVRMVLALAKADTPLAELALLADKVMEVSSPTPPPPINSMTEKSTLATEVAQLREEVACLTHLVKSASRAPLHGRSPHPHRHPSPRRTSFQDPSSKLCWYHEQYGDQARKCREPCS</sequence>
<accession>A0AAN0ILH6</accession>
<dbReference type="InterPro" id="IPR055469">
    <property type="entry name" value="DUF7041"/>
</dbReference>
<dbReference type="EnsemblMetazoa" id="XM_011404746.1">
    <property type="protein sequence ID" value="XP_011403048.1"/>
    <property type="gene ID" value="LOC100642053"/>
</dbReference>
<dbReference type="Pfam" id="PF23055">
    <property type="entry name" value="DUF7041"/>
    <property type="match status" value="1"/>
</dbReference>
<dbReference type="Proteomes" id="UP000007879">
    <property type="component" value="Unassembled WGS sequence"/>
</dbReference>
<feature type="compositionally biased region" description="Basic residues" evidence="1">
    <location>
        <begin position="216"/>
        <end position="226"/>
    </location>
</feature>
<protein>
    <recommendedName>
        <fullName evidence="2">DUF7041 domain-containing protein</fullName>
    </recommendedName>
</protein>
<name>A0AAN0ILH6_AMPQE</name>
<evidence type="ECO:0000259" key="2">
    <source>
        <dbReference type="Pfam" id="PF23055"/>
    </source>
</evidence>
<dbReference type="RefSeq" id="XP_011403048.1">
    <property type="nucleotide sequence ID" value="XM_011404746.1"/>
</dbReference>
<dbReference type="PANTHER" id="PTHR33327">
    <property type="entry name" value="ENDONUCLEASE"/>
    <property type="match status" value="1"/>
</dbReference>
<evidence type="ECO:0000256" key="1">
    <source>
        <dbReference type="SAM" id="MobiDB-lite"/>
    </source>
</evidence>
<dbReference type="AlphaFoldDB" id="A0AAN0ILH6"/>
<reference evidence="4" key="1">
    <citation type="journal article" date="2010" name="Nature">
        <title>The Amphimedon queenslandica genome and the evolution of animal complexity.</title>
        <authorList>
            <person name="Srivastava M."/>
            <person name="Simakov O."/>
            <person name="Chapman J."/>
            <person name="Fahey B."/>
            <person name="Gauthier M.E."/>
            <person name="Mitros T."/>
            <person name="Richards G.S."/>
            <person name="Conaco C."/>
            <person name="Dacre M."/>
            <person name="Hellsten U."/>
            <person name="Larroux C."/>
            <person name="Putnam N.H."/>
            <person name="Stanke M."/>
            <person name="Adamska M."/>
            <person name="Darling A."/>
            <person name="Degnan S.M."/>
            <person name="Oakley T.H."/>
            <person name="Plachetzki D.C."/>
            <person name="Zhai Y."/>
            <person name="Adamski M."/>
            <person name="Calcino A."/>
            <person name="Cummins S.F."/>
            <person name="Goodstein D.M."/>
            <person name="Harris C."/>
            <person name="Jackson D.J."/>
            <person name="Leys S.P."/>
            <person name="Shu S."/>
            <person name="Woodcroft B.J."/>
            <person name="Vervoort M."/>
            <person name="Kosik K.S."/>
            <person name="Manning G."/>
            <person name="Degnan B.M."/>
            <person name="Rokhsar D.S."/>
        </authorList>
    </citation>
    <scope>NUCLEOTIDE SEQUENCE [LARGE SCALE GENOMIC DNA]</scope>
</reference>
<reference evidence="3" key="2">
    <citation type="submission" date="2024-06" db="UniProtKB">
        <authorList>
            <consortium name="EnsemblMetazoa"/>
        </authorList>
    </citation>
    <scope>IDENTIFICATION</scope>
</reference>
<evidence type="ECO:0000313" key="3">
    <source>
        <dbReference type="EnsemblMetazoa" id="XP_011403048.1"/>
    </source>
</evidence>
<feature type="region of interest" description="Disordered" evidence="1">
    <location>
        <begin position="209"/>
        <end position="234"/>
    </location>
</feature>
<dbReference type="GeneID" id="100642053"/>
<proteinExistence type="predicted"/>